<evidence type="ECO:0000313" key="4">
    <source>
        <dbReference type="EMBL" id="MYD91820.1"/>
    </source>
</evidence>
<dbReference type="EMBL" id="VXPY01000117">
    <property type="protein sequence ID" value="MYD91820.1"/>
    <property type="molecule type" value="Genomic_DNA"/>
</dbReference>
<feature type="compositionally biased region" description="Basic and acidic residues" evidence="2">
    <location>
        <begin position="32"/>
        <end position="49"/>
    </location>
</feature>
<protein>
    <submittedName>
        <fullName evidence="4">Transposase</fullName>
    </submittedName>
</protein>
<dbReference type="GO" id="GO:0003677">
    <property type="term" value="F:DNA binding"/>
    <property type="evidence" value="ECO:0007669"/>
    <property type="project" value="UniProtKB-KW"/>
</dbReference>
<evidence type="ECO:0000259" key="3">
    <source>
        <dbReference type="Pfam" id="PF07282"/>
    </source>
</evidence>
<sequence length="49" mass="5278">MFKCTACGHTANADHNAAINIPVRGCPWTRPARGEGHLHGEGRSRLGPR</sequence>
<organism evidence="4">
    <name type="scientific">Caldilineaceae bacterium SB0662_bin_9</name>
    <dbReference type="NCBI Taxonomy" id="2605258"/>
    <lineage>
        <taxon>Bacteria</taxon>
        <taxon>Bacillati</taxon>
        <taxon>Chloroflexota</taxon>
        <taxon>Caldilineae</taxon>
        <taxon>Caldilineales</taxon>
        <taxon>Caldilineaceae</taxon>
    </lineage>
</organism>
<evidence type="ECO:0000256" key="1">
    <source>
        <dbReference type="ARBA" id="ARBA00023125"/>
    </source>
</evidence>
<keyword evidence="1" id="KW-0238">DNA-binding</keyword>
<evidence type="ECO:0000256" key="2">
    <source>
        <dbReference type="SAM" id="MobiDB-lite"/>
    </source>
</evidence>
<reference evidence="4" key="1">
    <citation type="submission" date="2019-09" db="EMBL/GenBank/DDBJ databases">
        <title>Characterisation of the sponge microbiome using genome-centric metagenomics.</title>
        <authorList>
            <person name="Engelberts J.P."/>
            <person name="Robbins S.J."/>
            <person name="De Goeij J.M."/>
            <person name="Aranda M."/>
            <person name="Bell S.C."/>
            <person name="Webster N.S."/>
        </authorList>
    </citation>
    <scope>NUCLEOTIDE SEQUENCE</scope>
    <source>
        <strain evidence="4">SB0662_bin_9</strain>
    </source>
</reference>
<dbReference type="InterPro" id="IPR010095">
    <property type="entry name" value="Cas12f1-like_TNB"/>
</dbReference>
<feature type="domain" description="Cas12f1-like TNB" evidence="3">
    <location>
        <begin position="2"/>
        <end position="21"/>
    </location>
</feature>
<feature type="region of interest" description="Disordered" evidence="2">
    <location>
        <begin position="29"/>
        <end position="49"/>
    </location>
</feature>
<gene>
    <name evidence="4" type="ORF">F4Y08_16055</name>
</gene>
<dbReference type="Pfam" id="PF07282">
    <property type="entry name" value="Cas12f1-like_TNB"/>
    <property type="match status" value="1"/>
</dbReference>
<name>A0A6B1DVE9_9CHLR</name>
<accession>A0A6B1DVE9</accession>
<comment type="caution">
    <text evidence="4">The sequence shown here is derived from an EMBL/GenBank/DDBJ whole genome shotgun (WGS) entry which is preliminary data.</text>
</comment>
<dbReference type="AlphaFoldDB" id="A0A6B1DVE9"/>
<proteinExistence type="predicted"/>